<dbReference type="InterPro" id="IPR037873">
    <property type="entry name" value="BamE-like"/>
</dbReference>
<accession>A0A5C6UKN9</accession>
<dbReference type="Pfam" id="PF04355">
    <property type="entry name" value="BamE"/>
    <property type="match status" value="1"/>
</dbReference>
<keyword evidence="1 3" id="KW-0732">Signal</keyword>
<dbReference type="GO" id="GO:0019867">
    <property type="term" value="C:outer membrane"/>
    <property type="evidence" value="ECO:0007669"/>
    <property type="project" value="InterPro"/>
</dbReference>
<evidence type="ECO:0000313" key="6">
    <source>
        <dbReference type="Proteomes" id="UP000321129"/>
    </source>
</evidence>
<dbReference type="RefSeq" id="WP_147121304.1">
    <property type="nucleotide sequence ID" value="NZ_VOPY01000001.1"/>
</dbReference>
<feature type="chain" id="PRO_5022729230" evidence="3">
    <location>
        <begin position="23"/>
        <end position="156"/>
    </location>
</feature>
<organism evidence="5 6">
    <name type="scientific">Flavisphingopyxis soli</name>
    <dbReference type="NCBI Taxonomy" id="2601267"/>
    <lineage>
        <taxon>Bacteria</taxon>
        <taxon>Pseudomonadati</taxon>
        <taxon>Pseudomonadota</taxon>
        <taxon>Alphaproteobacteria</taxon>
        <taxon>Sphingomonadales</taxon>
        <taxon>Sphingopyxidaceae</taxon>
        <taxon>Flavisphingopyxis</taxon>
    </lineage>
</organism>
<evidence type="ECO:0000313" key="5">
    <source>
        <dbReference type="EMBL" id="TXC73467.1"/>
    </source>
</evidence>
<dbReference type="EMBL" id="VOPY01000001">
    <property type="protein sequence ID" value="TXC73467.1"/>
    <property type="molecule type" value="Genomic_DNA"/>
</dbReference>
<evidence type="ECO:0000256" key="3">
    <source>
        <dbReference type="SAM" id="SignalP"/>
    </source>
</evidence>
<keyword evidence="2" id="KW-0472">Membrane</keyword>
<evidence type="ECO:0000256" key="1">
    <source>
        <dbReference type="ARBA" id="ARBA00022729"/>
    </source>
</evidence>
<gene>
    <name evidence="5" type="ORF">FSZ31_01565</name>
</gene>
<feature type="domain" description="Outer membrane protein assembly factor BamE" evidence="4">
    <location>
        <begin position="32"/>
        <end position="106"/>
    </location>
</feature>
<dbReference type="PROSITE" id="PS51257">
    <property type="entry name" value="PROKAR_LIPOPROTEIN"/>
    <property type="match status" value="1"/>
</dbReference>
<dbReference type="Proteomes" id="UP000321129">
    <property type="component" value="Unassembled WGS sequence"/>
</dbReference>
<evidence type="ECO:0000256" key="2">
    <source>
        <dbReference type="ARBA" id="ARBA00023136"/>
    </source>
</evidence>
<evidence type="ECO:0000259" key="4">
    <source>
        <dbReference type="Pfam" id="PF04355"/>
    </source>
</evidence>
<reference evidence="5 6" key="1">
    <citation type="submission" date="2019-08" db="EMBL/GenBank/DDBJ databases">
        <title>Sphingorhabdus soil sp. nov., isolated from arctic soil.</title>
        <authorList>
            <person name="Liu Y."/>
        </authorList>
    </citation>
    <scope>NUCLEOTIDE SEQUENCE [LARGE SCALE GENOMIC DNA]</scope>
    <source>
        <strain evidence="5 6">D-2Q-5-6</strain>
    </source>
</reference>
<keyword evidence="6" id="KW-1185">Reference proteome</keyword>
<dbReference type="AlphaFoldDB" id="A0A5C6UKN9"/>
<dbReference type="InterPro" id="IPR007450">
    <property type="entry name" value="BamE_dom"/>
</dbReference>
<dbReference type="Gene3D" id="3.30.1450.10">
    <property type="match status" value="1"/>
</dbReference>
<comment type="caution">
    <text evidence="5">The sequence shown here is derived from an EMBL/GenBank/DDBJ whole genome shotgun (WGS) entry which is preliminary data.</text>
</comment>
<sequence>MGNFARPTVLILASLVTAAALSGCTQTRMHRGQILDPLLSSSISPGVDNRDSVVGTLGRPTFVGQFTPNEWYYVSRTTKQLAFATPKPIEQTVMRVTFDEAGNVASVDRTGVELAQHINPNGDKTPTKGRDRSFFEELFGNIGTVGVPGTGAPPPN</sequence>
<feature type="signal peptide" evidence="3">
    <location>
        <begin position="1"/>
        <end position="22"/>
    </location>
</feature>
<protein>
    <submittedName>
        <fullName evidence="5">Outer membrane protein assembly factor BamE</fullName>
    </submittedName>
</protein>
<dbReference type="OrthoDB" id="7160681at2"/>
<proteinExistence type="predicted"/>
<name>A0A5C6UKN9_9SPHN</name>